<dbReference type="PANTHER" id="PTHR11669:SF8">
    <property type="entry name" value="DNA POLYMERASE III SUBUNIT DELTA"/>
    <property type="match status" value="1"/>
</dbReference>
<dbReference type="Proteomes" id="UP000199532">
    <property type="component" value="Unassembled WGS sequence"/>
</dbReference>
<keyword evidence="2" id="KW-1185">Reference proteome</keyword>
<organism evidence="1 2">
    <name type="scientific">Dyadobacter koreensis</name>
    <dbReference type="NCBI Taxonomy" id="408657"/>
    <lineage>
        <taxon>Bacteria</taxon>
        <taxon>Pseudomonadati</taxon>
        <taxon>Bacteroidota</taxon>
        <taxon>Cytophagia</taxon>
        <taxon>Cytophagales</taxon>
        <taxon>Spirosomataceae</taxon>
        <taxon>Dyadobacter</taxon>
    </lineage>
</organism>
<dbReference type="InterPro" id="IPR050238">
    <property type="entry name" value="DNA_Rep/Repair_Clamp_Loader"/>
</dbReference>
<dbReference type="InterPro" id="IPR027417">
    <property type="entry name" value="P-loop_NTPase"/>
</dbReference>
<dbReference type="STRING" id="408657.SAMN04487995_3806"/>
<dbReference type="AlphaFoldDB" id="A0A1H6X1D5"/>
<sequence length="372" mass="42408">MLFIDIPGLEHIKSTLRRSVQTSHLAHALLFDGASGGGGLALALAFSTYINCENRSEEDACGVCASCTKMNKLIHPDFHSIFPIATSKKVTGNTSEAFLPLWRSFLLDTPYRVLPEWLDFINAENKQGNISVEEARGILKKLSVKSYEGEYKILLIWKPEIMNASSANALLKILEEPPYKTLFLLVSDQSDRLLTTIISRTQRVAVPAFSDEEVRSFLKQQAVSENIANQITYLSDGNLSEALRLVHETSDDRSAWFAEWMRYCYRYDVASLVRLADSFDVMNKEKQKGLFEYSLRLFRDMLVWSQGAAELLRVPEEELTFVQNFSKAVNFDALENMVQEVNVAYYHIERNVRAKMVFLDLSLTIAPFFQRR</sequence>
<dbReference type="Pfam" id="PF13177">
    <property type="entry name" value="DNA_pol3_delta2"/>
    <property type="match status" value="1"/>
</dbReference>
<evidence type="ECO:0000313" key="1">
    <source>
        <dbReference type="EMBL" id="SEJ21364.1"/>
    </source>
</evidence>
<reference evidence="1 2" key="1">
    <citation type="submission" date="2016-10" db="EMBL/GenBank/DDBJ databases">
        <authorList>
            <person name="de Groot N.N."/>
        </authorList>
    </citation>
    <scope>NUCLEOTIDE SEQUENCE [LARGE SCALE GENOMIC DNA]</scope>
    <source>
        <strain evidence="1 2">DSM 19938</strain>
    </source>
</reference>
<dbReference type="PANTHER" id="PTHR11669">
    <property type="entry name" value="REPLICATION FACTOR C / DNA POLYMERASE III GAMMA-TAU SUBUNIT"/>
    <property type="match status" value="1"/>
</dbReference>
<gene>
    <name evidence="1" type="ORF">SAMN04487995_3806</name>
</gene>
<name>A0A1H6X1D5_9BACT</name>
<dbReference type="OrthoDB" id="9811073at2"/>
<protein>
    <submittedName>
        <fullName evidence="1">DNA polymerase-3 subunit delta</fullName>
    </submittedName>
</protein>
<dbReference type="GO" id="GO:0006261">
    <property type="term" value="P:DNA-templated DNA replication"/>
    <property type="evidence" value="ECO:0007669"/>
    <property type="project" value="TreeGrafter"/>
</dbReference>
<accession>A0A1H6X1D5</accession>
<dbReference type="SUPFAM" id="SSF52540">
    <property type="entry name" value="P-loop containing nucleoside triphosphate hydrolases"/>
    <property type="match status" value="1"/>
</dbReference>
<proteinExistence type="predicted"/>
<dbReference type="EMBL" id="FNXY01000005">
    <property type="protein sequence ID" value="SEJ21364.1"/>
    <property type="molecule type" value="Genomic_DNA"/>
</dbReference>
<evidence type="ECO:0000313" key="2">
    <source>
        <dbReference type="Proteomes" id="UP000199532"/>
    </source>
</evidence>
<dbReference type="Gene3D" id="3.40.50.300">
    <property type="entry name" value="P-loop containing nucleotide triphosphate hydrolases"/>
    <property type="match status" value="1"/>
</dbReference>
<dbReference type="RefSeq" id="WP_090337800.1">
    <property type="nucleotide sequence ID" value="NZ_FNXY01000005.1"/>
</dbReference>